<feature type="region of interest" description="Disordered" evidence="1">
    <location>
        <begin position="91"/>
        <end position="137"/>
    </location>
</feature>
<evidence type="ECO:0000256" key="1">
    <source>
        <dbReference type="SAM" id="MobiDB-lite"/>
    </source>
</evidence>
<dbReference type="OrthoDB" id="3799612at2759"/>
<proteinExistence type="predicted"/>
<dbReference type="AlphaFoldDB" id="A0A9W8XH21"/>
<dbReference type="EMBL" id="JAPEUX010000006">
    <property type="protein sequence ID" value="KAJ4350516.1"/>
    <property type="molecule type" value="Genomic_DNA"/>
</dbReference>
<dbReference type="GeneID" id="80912667"/>
<dbReference type="Proteomes" id="UP001140513">
    <property type="component" value="Unassembled WGS sequence"/>
</dbReference>
<gene>
    <name evidence="2" type="ORF">N0V89_009137</name>
</gene>
<keyword evidence="3" id="KW-1185">Reference proteome</keyword>
<reference evidence="2" key="1">
    <citation type="submission" date="2022-10" db="EMBL/GenBank/DDBJ databases">
        <title>Tapping the CABI collections for fungal endophytes: first genome assemblies for Collariella, Neodidymelliopsis, Ascochyta clinopodiicola, Didymella pomorum, Didymosphaeria variabile, Neocosmospora piperis and Neocucurbitaria cava.</title>
        <authorList>
            <person name="Hill R."/>
        </authorList>
    </citation>
    <scope>NUCLEOTIDE SEQUENCE</scope>
    <source>
        <strain evidence="2">IMI 356815</strain>
    </source>
</reference>
<feature type="compositionally biased region" description="Gly residues" evidence="1">
    <location>
        <begin position="204"/>
        <end position="222"/>
    </location>
</feature>
<feature type="region of interest" description="Disordered" evidence="1">
    <location>
        <begin position="193"/>
        <end position="230"/>
    </location>
</feature>
<feature type="compositionally biased region" description="Gly residues" evidence="1">
    <location>
        <begin position="110"/>
        <end position="131"/>
    </location>
</feature>
<protein>
    <submittedName>
        <fullName evidence="2">Uncharacterized protein</fullName>
    </submittedName>
</protein>
<comment type="caution">
    <text evidence="2">The sequence shown here is derived from an EMBL/GenBank/DDBJ whole genome shotgun (WGS) entry which is preliminary data.</text>
</comment>
<dbReference type="RefSeq" id="XP_056069446.1">
    <property type="nucleotide sequence ID" value="XM_056217890.1"/>
</dbReference>
<feature type="compositionally biased region" description="Low complexity" evidence="1">
    <location>
        <begin position="96"/>
        <end position="109"/>
    </location>
</feature>
<organism evidence="2 3">
    <name type="scientific">Didymosphaeria variabile</name>
    <dbReference type="NCBI Taxonomy" id="1932322"/>
    <lineage>
        <taxon>Eukaryota</taxon>
        <taxon>Fungi</taxon>
        <taxon>Dikarya</taxon>
        <taxon>Ascomycota</taxon>
        <taxon>Pezizomycotina</taxon>
        <taxon>Dothideomycetes</taxon>
        <taxon>Pleosporomycetidae</taxon>
        <taxon>Pleosporales</taxon>
        <taxon>Massarineae</taxon>
        <taxon>Didymosphaeriaceae</taxon>
        <taxon>Didymosphaeria</taxon>
    </lineage>
</organism>
<evidence type="ECO:0000313" key="3">
    <source>
        <dbReference type="Proteomes" id="UP001140513"/>
    </source>
</evidence>
<name>A0A9W8XH21_9PLEO</name>
<evidence type="ECO:0000313" key="2">
    <source>
        <dbReference type="EMBL" id="KAJ4350516.1"/>
    </source>
</evidence>
<sequence>MTGYLNKALHSFTQSFSSSNFKSPTFLFNSHIITLPFIHKYSKNIMKTTNYVALALSCLFASSISAPTPGGDGLKEVTGILGSITDPSAGDGNKIIGNGQDNGNSNGNGNAAGNGNGDGNSAGNGNQGGNGNAINFERRGNSEEGLTAVLGSITNPSAGDGNTIDGNGAGNGMSQMCLVLNVYLRACNTNRDVSQETSDKSTGNGNGNGNSAGNGNGNGNSAGNGNQAGNANSINVGDVTLPSVTLPDVDLSPSIKSVVWRHKDRTVC</sequence>
<accession>A0A9W8XH21</accession>